<sequence>MPTVGDPIETRTRDLQIGRFLFGVSYRLNERTMINWTVEMGVTDDASDLRTSLRIPFNFN</sequence>
<evidence type="ECO:0008006" key="3">
    <source>
        <dbReference type="Google" id="ProtNLM"/>
    </source>
</evidence>
<reference evidence="1 2" key="1">
    <citation type="submission" date="2021-05" db="EMBL/GenBank/DDBJ databases">
        <title>Croceibacterium sp. LX-88 genome sequence.</title>
        <authorList>
            <person name="Luo X."/>
        </authorList>
    </citation>
    <scope>NUCLEOTIDE SEQUENCE [LARGE SCALE GENOMIC DNA]</scope>
    <source>
        <strain evidence="1 2">LX-88</strain>
    </source>
</reference>
<keyword evidence="2" id="KW-1185">Reference proteome</keyword>
<dbReference type="Proteomes" id="UP000811255">
    <property type="component" value="Unassembled WGS sequence"/>
</dbReference>
<protein>
    <recommendedName>
        <fullName evidence="3">Transporter</fullName>
    </recommendedName>
</protein>
<gene>
    <name evidence="1" type="ORF">KK137_08960</name>
</gene>
<accession>A0ABS5W5G0</accession>
<comment type="caution">
    <text evidence="1">The sequence shown here is derived from an EMBL/GenBank/DDBJ whole genome shotgun (WGS) entry which is preliminary data.</text>
</comment>
<organism evidence="1 2">
    <name type="scientific">Croceibacterium selenioxidans</name>
    <dbReference type="NCBI Taxonomy" id="2838833"/>
    <lineage>
        <taxon>Bacteria</taxon>
        <taxon>Pseudomonadati</taxon>
        <taxon>Pseudomonadota</taxon>
        <taxon>Alphaproteobacteria</taxon>
        <taxon>Sphingomonadales</taxon>
        <taxon>Erythrobacteraceae</taxon>
        <taxon>Croceibacterium</taxon>
    </lineage>
</organism>
<evidence type="ECO:0000313" key="1">
    <source>
        <dbReference type="EMBL" id="MBT2134460.1"/>
    </source>
</evidence>
<proteinExistence type="predicted"/>
<dbReference type="EMBL" id="JAHFVK010000001">
    <property type="protein sequence ID" value="MBT2134460.1"/>
    <property type="molecule type" value="Genomic_DNA"/>
</dbReference>
<name>A0ABS5W5G0_9SPHN</name>
<evidence type="ECO:0000313" key="2">
    <source>
        <dbReference type="Proteomes" id="UP000811255"/>
    </source>
</evidence>